<accession>A0A5B0MBT3</accession>
<feature type="compositionally biased region" description="Low complexity" evidence="1">
    <location>
        <begin position="51"/>
        <end position="70"/>
    </location>
</feature>
<dbReference type="AlphaFoldDB" id="A0A5B0MBT3"/>
<feature type="region of interest" description="Disordered" evidence="1">
    <location>
        <begin position="1"/>
        <end position="121"/>
    </location>
</feature>
<evidence type="ECO:0000313" key="3">
    <source>
        <dbReference type="Proteomes" id="UP000324748"/>
    </source>
</evidence>
<keyword evidence="3" id="KW-1185">Reference proteome</keyword>
<organism evidence="2 3">
    <name type="scientific">Puccinia graminis f. sp. tritici</name>
    <dbReference type="NCBI Taxonomy" id="56615"/>
    <lineage>
        <taxon>Eukaryota</taxon>
        <taxon>Fungi</taxon>
        <taxon>Dikarya</taxon>
        <taxon>Basidiomycota</taxon>
        <taxon>Pucciniomycotina</taxon>
        <taxon>Pucciniomycetes</taxon>
        <taxon>Pucciniales</taxon>
        <taxon>Pucciniaceae</taxon>
        <taxon>Puccinia</taxon>
    </lineage>
</organism>
<dbReference type="EMBL" id="VSWC01000158">
    <property type="protein sequence ID" value="KAA1073458.1"/>
    <property type="molecule type" value="Genomic_DNA"/>
</dbReference>
<evidence type="ECO:0000313" key="2">
    <source>
        <dbReference type="EMBL" id="KAA1073458.1"/>
    </source>
</evidence>
<feature type="compositionally biased region" description="Polar residues" evidence="1">
    <location>
        <begin position="207"/>
        <end position="221"/>
    </location>
</feature>
<feature type="compositionally biased region" description="Polar residues" evidence="1">
    <location>
        <begin position="149"/>
        <end position="163"/>
    </location>
</feature>
<protein>
    <submittedName>
        <fullName evidence="2">Uncharacterized protein</fullName>
    </submittedName>
</protein>
<comment type="caution">
    <text evidence="2">The sequence shown here is derived from an EMBL/GenBank/DDBJ whole genome shotgun (WGS) entry which is preliminary data.</text>
</comment>
<sequence>MSSNTTHPVNNQPTKDYPQPASKPVPTTERRASFLSTLFSMPSPPVGRHNSVSSNSTASSLSPSSSSCSSMATPQHEAGRGPLTGSPASSLASPIDSKFSPIDWSYANESPHSRQTSLSDSLGGFSLAGSFRWPGSATSTAPAAAAASNVQPISIPNSSSSALPQPNDAHHHPNPAPTVGMSAPTRRTSVGGPAFRRAFELPTYTSTYTNLQDNPPQQHDSPAQADANSRRGRSGSLFSSFGVGAGAGDASKRAPGPPRRKLSPMGERMIRDHPF</sequence>
<name>A0A5B0MBT3_PUCGR</name>
<proteinExistence type="predicted"/>
<reference evidence="2 3" key="1">
    <citation type="submission" date="2019-05" db="EMBL/GenBank/DDBJ databases">
        <title>Emergence of the Ug99 lineage of the wheat stem rust pathogen through somatic hybridization.</title>
        <authorList>
            <person name="Li F."/>
            <person name="Upadhyaya N.M."/>
            <person name="Sperschneider J."/>
            <person name="Matny O."/>
            <person name="Nguyen-Phuc H."/>
            <person name="Mago R."/>
            <person name="Raley C."/>
            <person name="Miller M.E."/>
            <person name="Silverstein K.A.T."/>
            <person name="Henningsen E."/>
            <person name="Hirsch C.D."/>
            <person name="Visser B."/>
            <person name="Pretorius Z.A."/>
            <person name="Steffenson B.J."/>
            <person name="Schwessinger B."/>
            <person name="Dodds P.N."/>
            <person name="Figueroa M."/>
        </authorList>
    </citation>
    <scope>NUCLEOTIDE SEQUENCE [LARGE SCALE GENOMIC DNA]</scope>
    <source>
        <strain evidence="2">21-0</strain>
    </source>
</reference>
<dbReference type="Proteomes" id="UP000324748">
    <property type="component" value="Unassembled WGS sequence"/>
</dbReference>
<dbReference type="OrthoDB" id="2503849at2759"/>
<feature type="region of interest" description="Disordered" evidence="1">
    <location>
        <begin position="133"/>
        <end position="190"/>
    </location>
</feature>
<evidence type="ECO:0000256" key="1">
    <source>
        <dbReference type="SAM" id="MobiDB-lite"/>
    </source>
</evidence>
<feature type="compositionally biased region" description="Polar residues" evidence="1">
    <location>
        <begin position="107"/>
        <end position="120"/>
    </location>
</feature>
<gene>
    <name evidence="2" type="ORF">PGT21_012827</name>
</gene>
<feature type="compositionally biased region" description="Low complexity" evidence="1">
    <location>
        <begin position="136"/>
        <end position="148"/>
    </location>
</feature>
<feature type="compositionally biased region" description="Polar residues" evidence="1">
    <location>
        <begin position="1"/>
        <end position="14"/>
    </location>
</feature>
<feature type="region of interest" description="Disordered" evidence="1">
    <location>
        <begin position="207"/>
        <end position="275"/>
    </location>
</feature>